<dbReference type="EMBL" id="JAGHKT020000005">
    <property type="protein sequence ID" value="MCM5672162.1"/>
    <property type="molecule type" value="Genomic_DNA"/>
</dbReference>
<evidence type="ECO:0000256" key="3">
    <source>
        <dbReference type="ARBA" id="ARBA00022475"/>
    </source>
</evidence>
<sequence length="306" mass="34223">MKKHLNTSITFYMSILFTTIFMGSSFPTGKYLISNEHVPPMLLGGWRFVIAGCMMLILTFMRNGERGILPTSKGNSYKGFILVFVIGFLQTAGTMGLLNFAMAFGVSSSISSILLFTNPLWLAFLAHFILDERLTKIKITSLILGVFGVGLCLGLDETLFGWGTLFALAGSLCWSINTIVTKKVVFDKGPWVLTGWQLLFGGMFMLIMSLVLKEHYTFSSLNHWGWIWFFWLIIPASVGSFGLWFYSLSQRGATTASSFLFLVPLFSTLFSIIGLREPFTFHLILGGLCVVVALMLIHRQPRKNIL</sequence>
<dbReference type="InterPro" id="IPR000620">
    <property type="entry name" value="EamA_dom"/>
</dbReference>
<evidence type="ECO:0000256" key="4">
    <source>
        <dbReference type="ARBA" id="ARBA00022692"/>
    </source>
</evidence>
<feature type="transmembrane region" description="Helical" evidence="7">
    <location>
        <begin position="253"/>
        <end position="273"/>
    </location>
</feature>
<protein>
    <submittedName>
        <fullName evidence="10">DMT family transporter</fullName>
    </submittedName>
</protein>
<dbReference type="SUPFAM" id="SSF103481">
    <property type="entry name" value="Multidrug resistance efflux transporter EmrE"/>
    <property type="match status" value="2"/>
</dbReference>
<evidence type="ECO:0000313" key="10">
    <source>
        <dbReference type="EMBL" id="MCM5672162.1"/>
    </source>
</evidence>
<name>A0A3S7GVQ1_STAHO</name>
<keyword evidence="11" id="KW-1185">Reference proteome</keyword>
<feature type="domain" description="EamA" evidence="8">
    <location>
        <begin position="162"/>
        <end position="297"/>
    </location>
</feature>
<comment type="similarity">
    <text evidence="2">Belongs to the EamA transporter family.</text>
</comment>
<reference evidence="10 11" key="2">
    <citation type="submission" date="2022-06" db="EMBL/GenBank/DDBJ databases">
        <title>Staphylococcus hominis ShoR14 genome sequence.</title>
        <authorList>
            <person name="Yeo C.C."/>
            <person name="Chew C.H."/>
            <person name="Che Hamzah A.M."/>
            <person name="Al-Trad E.I."/>
        </authorList>
    </citation>
    <scope>NUCLEOTIDE SEQUENCE [LARGE SCALE GENOMIC DNA]</scope>
    <source>
        <strain evidence="10 11">ShoR14</strain>
    </source>
</reference>
<evidence type="ECO:0000313" key="9">
    <source>
        <dbReference type="EMBL" id="AVI06389.1"/>
    </source>
</evidence>
<dbReference type="RefSeq" id="WP_017175503.1">
    <property type="nucleotide sequence ID" value="NZ_CP014107.1"/>
</dbReference>
<evidence type="ECO:0000256" key="2">
    <source>
        <dbReference type="ARBA" id="ARBA00007362"/>
    </source>
</evidence>
<keyword evidence="5 7" id="KW-1133">Transmembrane helix</keyword>
<proteinExistence type="inferred from homology"/>
<evidence type="ECO:0000313" key="11">
    <source>
        <dbReference type="Proteomes" id="UP000665944"/>
    </source>
</evidence>
<feature type="transmembrane region" description="Helical" evidence="7">
    <location>
        <begin position="110"/>
        <end position="130"/>
    </location>
</feature>
<reference evidence="9" key="1">
    <citation type="submission" date="2016-02" db="EMBL/GenBank/DDBJ databases">
        <title>Genomic sequence of a clinical Staphylococcus hominis isolate.</title>
        <authorList>
            <person name="McClure J.M."/>
            <person name="Zhang K."/>
        </authorList>
    </citation>
    <scope>NUCLEOTIDE SEQUENCE</scope>
    <source>
        <strain evidence="9">C34847</strain>
    </source>
</reference>
<evidence type="ECO:0000256" key="5">
    <source>
        <dbReference type="ARBA" id="ARBA00022989"/>
    </source>
</evidence>
<dbReference type="InterPro" id="IPR037185">
    <property type="entry name" value="EmrE-like"/>
</dbReference>
<dbReference type="PANTHER" id="PTHR32322">
    <property type="entry name" value="INNER MEMBRANE TRANSPORTER"/>
    <property type="match status" value="1"/>
</dbReference>
<evidence type="ECO:0000256" key="6">
    <source>
        <dbReference type="ARBA" id="ARBA00023136"/>
    </source>
</evidence>
<feature type="transmembrane region" description="Helical" evidence="7">
    <location>
        <begin position="9"/>
        <end position="29"/>
    </location>
</feature>
<keyword evidence="6 7" id="KW-0472">Membrane</keyword>
<keyword evidence="4 7" id="KW-0812">Transmembrane</keyword>
<dbReference type="AlphaFoldDB" id="A0A3S7GVQ1"/>
<evidence type="ECO:0000256" key="1">
    <source>
        <dbReference type="ARBA" id="ARBA00004651"/>
    </source>
</evidence>
<organism evidence="9">
    <name type="scientific">Staphylococcus hominis</name>
    <dbReference type="NCBI Taxonomy" id="1290"/>
    <lineage>
        <taxon>Bacteria</taxon>
        <taxon>Bacillati</taxon>
        <taxon>Bacillota</taxon>
        <taxon>Bacilli</taxon>
        <taxon>Bacillales</taxon>
        <taxon>Staphylococcaceae</taxon>
        <taxon>Staphylococcus</taxon>
    </lineage>
</organism>
<dbReference type="InterPro" id="IPR050638">
    <property type="entry name" value="AA-Vitamin_Transporters"/>
</dbReference>
<feature type="transmembrane region" description="Helical" evidence="7">
    <location>
        <begin position="224"/>
        <end position="246"/>
    </location>
</feature>
<keyword evidence="3" id="KW-1003">Cell membrane</keyword>
<dbReference type="GO" id="GO:0005886">
    <property type="term" value="C:plasma membrane"/>
    <property type="evidence" value="ECO:0007669"/>
    <property type="project" value="UniProtKB-SubCell"/>
</dbReference>
<evidence type="ECO:0000256" key="7">
    <source>
        <dbReference type="SAM" id="Phobius"/>
    </source>
</evidence>
<feature type="transmembrane region" description="Helical" evidence="7">
    <location>
        <begin position="80"/>
        <end position="104"/>
    </location>
</feature>
<feature type="domain" description="EamA" evidence="8">
    <location>
        <begin position="13"/>
        <end position="151"/>
    </location>
</feature>
<accession>A0A3S7GVQ1</accession>
<dbReference type="Pfam" id="PF00892">
    <property type="entry name" value="EamA"/>
    <property type="match status" value="2"/>
</dbReference>
<feature type="transmembrane region" description="Helical" evidence="7">
    <location>
        <begin position="279"/>
        <end position="297"/>
    </location>
</feature>
<feature type="transmembrane region" description="Helical" evidence="7">
    <location>
        <begin position="41"/>
        <end position="60"/>
    </location>
</feature>
<feature type="transmembrane region" description="Helical" evidence="7">
    <location>
        <begin position="137"/>
        <end position="156"/>
    </location>
</feature>
<gene>
    <name evidence="9" type="ORF">AZE34_06350</name>
    <name evidence="10" type="ORF">J7T32_005185</name>
</gene>
<feature type="transmembrane region" description="Helical" evidence="7">
    <location>
        <begin position="192"/>
        <end position="212"/>
    </location>
</feature>
<comment type="subcellular location">
    <subcellularLocation>
        <location evidence="1">Cell membrane</location>
        <topology evidence="1">Multi-pass membrane protein</topology>
    </subcellularLocation>
</comment>
<feature type="transmembrane region" description="Helical" evidence="7">
    <location>
        <begin position="162"/>
        <end position="180"/>
    </location>
</feature>
<dbReference type="EMBL" id="CP014567">
    <property type="protein sequence ID" value="AVI06389.1"/>
    <property type="molecule type" value="Genomic_DNA"/>
</dbReference>
<evidence type="ECO:0000259" key="8">
    <source>
        <dbReference type="Pfam" id="PF00892"/>
    </source>
</evidence>
<dbReference type="PANTHER" id="PTHR32322:SF18">
    <property type="entry name" value="S-ADENOSYLMETHIONINE_S-ADENOSYLHOMOCYSTEINE TRANSPORTER"/>
    <property type="match status" value="1"/>
</dbReference>
<dbReference type="Proteomes" id="UP000665944">
    <property type="component" value="Unassembled WGS sequence"/>
</dbReference>